<protein>
    <recommendedName>
        <fullName evidence="3">tRNA_anti-like</fullName>
    </recommendedName>
</protein>
<sequence>MIFLFSVAVLLIAFFAVRYYIFYGGKRDIQSETAAFTVTAKDIAAEFAADVNNSNKKYLEKPVVITGTITAVEGTSVILDQLVNCNFSDVKPSFKVGERATVKGRVVGFDDLLGEVKMDQCNLITN</sequence>
<accession>A0ABP7TTH4</accession>
<dbReference type="EMBL" id="BAABCR010000014">
    <property type="protein sequence ID" value="GAA4030282.1"/>
    <property type="molecule type" value="Genomic_DNA"/>
</dbReference>
<reference evidence="2" key="1">
    <citation type="journal article" date="2019" name="Int. J. Syst. Evol. Microbiol.">
        <title>The Global Catalogue of Microorganisms (GCM) 10K type strain sequencing project: providing services to taxonomists for standard genome sequencing and annotation.</title>
        <authorList>
            <consortium name="The Broad Institute Genomics Platform"/>
            <consortium name="The Broad Institute Genome Sequencing Center for Infectious Disease"/>
            <person name="Wu L."/>
            <person name="Ma J."/>
        </authorList>
    </citation>
    <scope>NUCLEOTIDE SEQUENCE [LARGE SCALE GENOMIC DNA]</scope>
    <source>
        <strain evidence="2">JCM 17064</strain>
    </source>
</reference>
<dbReference type="InterPro" id="IPR024422">
    <property type="entry name" value="Protein_unknown_function_OB"/>
</dbReference>
<keyword evidence="2" id="KW-1185">Reference proteome</keyword>
<evidence type="ECO:0000313" key="2">
    <source>
        <dbReference type="Proteomes" id="UP001500968"/>
    </source>
</evidence>
<evidence type="ECO:0000313" key="1">
    <source>
        <dbReference type="EMBL" id="GAA4030282.1"/>
    </source>
</evidence>
<name>A0ABP7TTH4_9FLAO</name>
<evidence type="ECO:0008006" key="3">
    <source>
        <dbReference type="Google" id="ProtNLM"/>
    </source>
</evidence>
<comment type="caution">
    <text evidence="1">The sequence shown here is derived from an EMBL/GenBank/DDBJ whole genome shotgun (WGS) entry which is preliminary data.</text>
</comment>
<gene>
    <name evidence="1" type="ORF">GCM10022386_12740</name>
</gene>
<dbReference type="Proteomes" id="UP001500968">
    <property type="component" value="Unassembled WGS sequence"/>
</dbReference>
<organism evidence="1 2">
    <name type="scientific">Flavobacterium cheonhonense</name>
    <dbReference type="NCBI Taxonomy" id="706185"/>
    <lineage>
        <taxon>Bacteria</taxon>
        <taxon>Pseudomonadati</taxon>
        <taxon>Bacteroidota</taxon>
        <taxon>Flavobacteriia</taxon>
        <taxon>Flavobacteriales</taxon>
        <taxon>Flavobacteriaceae</taxon>
        <taxon>Flavobacterium</taxon>
    </lineage>
</organism>
<dbReference type="Pfam" id="PF12869">
    <property type="entry name" value="tRNA_anti-like"/>
    <property type="match status" value="1"/>
</dbReference>
<proteinExistence type="predicted"/>